<organism evidence="2 3">
    <name type="scientific">Chryseobacterium aquaticum subsp. greenlandense</name>
    <dbReference type="NCBI Taxonomy" id="345663"/>
    <lineage>
        <taxon>Bacteria</taxon>
        <taxon>Pseudomonadati</taxon>
        <taxon>Bacteroidota</taxon>
        <taxon>Flavobacteriia</taxon>
        <taxon>Flavobacteriales</taxon>
        <taxon>Weeksellaceae</taxon>
        <taxon>Chryseobacterium group</taxon>
        <taxon>Chryseobacterium</taxon>
    </lineage>
</organism>
<protein>
    <submittedName>
        <fullName evidence="2">Uncharacterized protein</fullName>
    </submittedName>
</protein>
<feature type="region of interest" description="Disordered" evidence="1">
    <location>
        <begin position="26"/>
        <end position="66"/>
    </location>
</feature>
<gene>
    <name evidence="2" type="ORF">AR686_02565</name>
</gene>
<dbReference type="EMBL" id="LMAI01000002">
    <property type="protein sequence ID" value="KUJ57664.1"/>
    <property type="molecule type" value="Genomic_DNA"/>
</dbReference>
<dbReference type="Proteomes" id="UP000054388">
    <property type="component" value="Unassembled WGS sequence"/>
</dbReference>
<evidence type="ECO:0000313" key="3">
    <source>
        <dbReference type="Proteomes" id="UP000054388"/>
    </source>
</evidence>
<dbReference type="RefSeq" id="WP_059135635.1">
    <property type="nucleotide sequence ID" value="NZ_LMAI01000002.1"/>
</dbReference>
<evidence type="ECO:0000313" key="2">
    <source>
        <dbReference type="EMBL" id="KUJ57664.1"/>
    </source>
</evidence>
<reference evidence="2 3" key="1">
    <citation type="submission" date="2015-10" db="EMBL/GenBank/DDBJ databases">
        <title>Genome sequence of Chryseobacterium greenlandense.</title>
        <authorList>
            <person name="Newman J."/>
            <person name="Fischer K."/>
            <person name="Miller J."/>
        </authorList>
    </citation>
    <scope>NUCLEOTIDE SEQUENCE [LARGE SCALE GENOMIC DNA]</scope>
    <source>
        <strain evidence="2 3">UMB34</strain>
    </source>
</reference>
<name>A0A101CK24_9FLAO</name>
<evidence type="ECO:0000256" key="1">
    <source>
        <dbReference type="SAM" id="MobiDB-lite"/>
    </source>
</evidence>
<accession>A0A101CK24</accession>
<sequence length="66" mass="7131">MKQKEQTEKKLSLRKIQITKLSMIRGGDANDNLTNGDTTTSKNCPVRPQNPTNGQPPVVILGGDPG</sequence>
<proteinExistence type="predicted"/>
<comment type="caution">
    <text evidence="2">The sequence shown here is derived from an EMBL/GenBank/DDBJ whole genome shotgun (WGS) entry which is preliminary data.</text>
</comment>
<feature type="compositionally biased region" description="Polar residues" evidence="1">
    <location>
        <begin position="31"/>
        <end position="55"/>
    </location>
</feature>
<dbReference type="AlphaFoldDB" id="A0A101CK24"/>